<protein>
    <submittedName>
        <fullName evidence="1">Uncharacterized protein</fullName>
    </submittedName>
</protein>
<dbReference type="BioCyc" id="RHOM585394:G1H02-2025-MONOMER"/>
<evidence type="ECO:0000313" key="2">
    <source>
        <dbReference type="Proteomes" id="UP000008178"/>
    </source>
</evidence>
<evidence type="ECO:0000313" key="1">
    <source>
        <dbReference type="EMBL" id="AEN97132.1"/>
    </source>
</evidence>
<dbReference type="HOGENOM" id="CLU_972810_0_0_9"/>
<keyword evidence="2" id="KW-1185">Reference proteome</keyword>
<organism evidence="1 2">
    <name type="scientific">Roseburia hominis (strain DSM 16839 / JCM 17582 / NCIMB 14029 / A2-183)</name>
    <dbReference type="NCBI Taxonomy" id="585394"/>
    <lineage>
        <taxon>Bacteria</taxon>
        <taxon>Bacillati</taxon>
        <taxon>Bacillota</taxon>
        <taxon>Clostridia</taxon>
        <taxon>Lachnospirales</taxon>
        <taxon>Lachnospiraceae</taxon>
        <taxon>Roseburia</taxon>
    </lineage>
</organism>
<dbReference type="Proteomes" id="UP000008178">
    <property type="component" value="Chromosome"/>
</dbReference>
<dbReference type="RefSeq" id="WP_014080168.1">
    <property type="nucleotide sequence ID" value="NC_015977.1"/>
</dbReference>
<dbReference type="EMBL" id="CP003040">
    <property type="protein sequence ID" value="AEN97132.1"/>
    <property type="molecule type" value="Genomic_DNA"/>
</dbReference>
<accession>G2T338</accession>
<gene>
    <name evidence="1" type="ordered locus">RHOM_10105</name>
</gene>
<dbReference type="AlphaFoldDB" id="G2T338"/>
<sequence length="286" mass="32628">MENVEINITPMSLKNGVMGLPIQCCRNWDASGSVEGIFQYAGRKSSITFSPKHKNKERGTAAAWQFTVNDSIQFNQLRMDGIHTYVEEISIGEKLICSLCESGGLYFLTVENVINRPETKATQKLKALLKQGFREETGKMSKAPVWNSPSEWISFDKISNYSEVQDCLYIWTGKKTGYNTVYLYVGIVGDTKSEGRSKRNLMQRLKEEQKKFYTECGVNIEQFRYCSLNNAFDYSVPELLKTVEMSQITVMTSLFQCKNARDNIDALLAGYDVILLNKMTSYKYIK</sequence>
<reference evidence="1 2" key="1">
    <citation type="journal article" date="2015" name="Genome Announc.">
        <title>Complete genome sequence of the human gut symbiont Roseburia hominis.</title>
        <authorList>
            <person name="Travis A.J."/>
            <person name="Kelly D."/>
            <person name="Flint H.J."/>
            <person name="Aminov R.I."/>
        </authorList>
    </citation>
    <scope>NUCLEOTIDE SEQUENCE [LARGE SCALE GENOMIC DNA]</scope>
    <source>
        <strain evidence="2">DSM 16839 / JCM 17582 / NCIMB 14029 / A2-183</strain>
    </source>
</reference>
<dbReference type="GeneID" id="93723797"/>
<dbReference type="KEGG" id="rho:RHOM_10105"/>
<proteinExistence type="predicted"/>
<name>G2T338_ROSHA</name>